<accession>A0A1I3ZBN8</accession>
<organism evidence="1 2">
    <name type="scientific">Pseudovibrio ascidiaceicola</name>
    <dbReference type="NCBI Taxonomy" id="285279"/>
    <lineage>
        <taxon>Bacteria</taxon>
        <taxon>Pseudomonadati</taxon>
        <taxon>Pseudomonadota</taxon>
        <taxon>Alphaproteobacteria</taxon>
        <taxon>Hyphomicrobiales</taxon>
        <taxon>Stappiaceae</taxon>
        <taxon>Pseudovibrio</taxon>
    </lineage>
</organism>
<dbReference type="Gene3D" id="3.50.30.50">
    <property type="entry name" value="Putative cyclase"/>
    <property type="match status" value="1"/>
</dbReference>
<dbReference type="InterPro" id="IPR007325">
    <property type="entry name" value="KFase/CYL"/>
</dbReference>
<keyword evidence="2" id="KW-1185">Reference proteome</keyword>
<name>A0A1I3ZBN8_9HYPH</name>
<protein>
    <submittedName>
        <fullName evidence="1">Kynurenine formamidase</fullName>
    </submittedName>
</protein>
<dbReference type="PANTHER" id="PTHR31118:SF12">
    <property type="entry name" value="CYCLASE-LIKE PROTEIN 2"/>
    <property type="match status" value="1"/>
</dbReference>
<comment type="caution">
    <text evidence="1">The sequence shown here is derived from an EMBL/GenBank/DDBJ whole genome shotgun (WGS) entry which is preliminary data.</text>
</comment>
<proteinExistence type="predicted"/>
<dbReference type="Pfam" id="PF04199">
    <property type="entry name" value="Cyclase"/>
    <property type="match status" value="1"/>
</dbReference>
<dbReference type="PROSITE" id="PS51318">
    <property type="entry name" value="TAT"/>
    <property type="match status" value="1"/>
</dbReference>
<dbReference type="EMBL" id="FOSK01000005">
    <property type="protein sequence ID" value="SFK41598.1"/>
    <property type="molecule type" value="Genomic_DNA"/>
</dbReference>
<gene>
    <name evidence="1" type="ORF">SAMN04488518_10512</name>
</gene>
<dbReference type="SUPFAM" id="SSF102198">
    <property type="entry name" value="Putative cyclase"/>
    <property type="match status" value="1"/>
</dbReference>
<dbReference type="InterPro" id="IPR037175">
    <property type="entry name" value="KFase_sf"/>
</dbReference>
<dbReference type="InterPro" id="IPR006311">
    <property type="entry name" value="TAT_signal"/>
</dbReference>
<evidence type="ECO:0000313" key="1">
    <source>
        <dbReference type="EMBL" id="SFK41598.1"/>
    </source>
</evidence>
<evidence type="ECO:0000313" key="2">
    <source>
        <dbReference type="Proteomes" id="UP000199598"/>
    </source>
</evidence>
<sequence>MPVNAAQPSLTLLTYAFEQNYRGTDMCDACVVQLVRERLSRRGFLCGAVASVASGAVLSASALAATANVLPDAVSFSNVVDLTQTLTPDFPTFEGGPAFEESYEFTFAKDGLNLKTLRYHEHVGTHFDAPIHFSKDGQSIDEISVEKFVCPLAVIDVRDQTANNPDYRVTPEDILNYEQQHGPIPDRACAAMLSGWPQFVGTDKYRGEDGKGVLHFPGFHEDTAKFLIDERNVYGLGVDTLSIDYGPTKDFPVHYLWLGSGRYGIENLTNLDQVPLAGATIIAGAPKFKGGTGGPGRVLAVY</sequence>
<reference evidence="1 2" key="1">
    <citation type="submission" date="2016-10" db="EMBL/GenBank/DDBJ databases">
        <authorList>
            <person name="Varghese N."/>
            <person name="Submissions S."/>
        </authorList>
    </citation>
    <scope>NUCLEOTIDE SEQUENCE [LARGE SCALE GENOMIC DNA]</scope>
    <source>
        <strain evidence="1 2">DSM 16392</strain>
    </source>
</reference>
<dbReference type="PANTHER" id="PTHR31118">
    <property type="entry name" value="CYCLASE-LIKE PROTEIN 2"/>
    <property type="match status" value="1"/>
</dbReference>
<dbReference type="Proteomes" id="UP000199598">
    <property type="component" value="Unassembled WGS sequence"/>
</dbReference>